<gene>
    <name evidence="15" type="ORF">NQ315_003660</name>
</gene>
<dbReference type="PANTHER" id="PTHR46600">
    <property type="entry name" value="THAP DOMAIN-CONTAINING"/>
    <property type="match status" value="1"/>
</dbReference>
<dbReference type="SUPFAM" id="SSF57716">
    <property type="entry name" value="Glucocorticoid receptor-like (DNA-binding domain)"/>
    <property type="match status" value="1"/>
</dbReference>
<evidence type="ECO:0000313" key="16">
    <source>
        <dbReference type="Proteomes" id="UP001159042"/>
    </source>
</evidence>
<evidence type="ECO:0000256" key="5">
    <source>
        <dbReference type="ARBA" id="ARBA00022833"/>
    </source>
</evidence>
<feature type="compositionally biased region" description="Polar residues" evidence="13">
    <location>
        <begin position="461"/>
        <end position="500"/>
    </location>
</feature>
<evidence type="ECO:0000313" key="15">
    <source>
        <dbReference type="EMBL" id="KAJ8910967.1"/>
    </source>
</evidence>
<evidence type="ECO:0000256" key="13">
    <source>
        <dbReference type="SAM" id="MobiDB-lite"/>
    </source>
</evidence>
<dbReference type="GO" id="GO:0005654">
    <property type="term" value="C:nucleoplasm"/>
    <property type="evidence" value="ECO:0007669"/>
    <property type="project" value="UniProtKB-SubCell"/>
</dbReference>
<keyword evidence="11" id="KW-0131">Cell cycle</keyword>
<evidence type="ECO:0000259" key="14">
    <source>
        <dbReference type="PROSITE" id="PS50950"/>
    </source>
</evidence>
<dbReference type="Pfam" id="PF05485">
    <property type="entry name" value="THAP"/>
    <property type="match status" value="1"/>
</dbReference>
<dbReference type="PROSITE" id="PS50950">
    <property type="entry name" value="ZF_THAP"/>
    <property type="match status" value="1"/>
</dbReference>
<keyword evidence="3" id="KW-0479">Metal-binding</keyword>
<evidence type="ECO:0000256" key="6">
    <source>
        <dbReference type="ARBA" id="ARBA00023015"/>
    </source>
</evidence>
<dbReference type="InterPro" id="IPR026516">
    <property type="entry name" value="THAP1/10"/>
</dbReference>
<comment type="caution">
    <text evidence="15">The sequence shown here is derived from an EMBL/GenBank/DDBJ whole genome shotgun (WGS) entry which is preliminary data.</text>
</comment>
<dbReference type="InterPro" id="IPR006612">
    <property type="entry name" value="THAP_Znf"/>
</dbReference>
<evidence type="ECO:0000256" key="11">
    <source>
        <dbReference type="ARBA" id="ARBA00023306"/>
    </source>
</evidence>
<dbReference type="EMBL" id="JANEYG010000229">
    <property type="protein sequence ID" value="KAJ8910967.1"/>
    <property type="molecule type" value="Genomic_DNA"/>
</dbReference>
<keyword evidence="10" id="KW-0539">Nucleus</keyword>
<evidence type="ECO:0000256" key="7">
    <source>
        <dbReference type="ARBA" id="ARBA00023054"/>
    </source>
</evidence>
<dbReference type="GO" id="GO:0043565">
    <property type="term" value="F:sequence-specific DNA binding"/>
    <property type="evidence" value="ECO:0007669"/>
    <property type="project" value="InterPro"/>
</dbReference>
<feature type="compositionally biased region" description="Basic residues" evidence="13">
    <location>
        <begin position="525"/>
        <end position="541"/>
    </location>
</feature>
<evidence type="ECO:0000256" key="12">
    <source>
        <dbReference type="PROSITE-ProRule" id="PRU00309"/>
    </source>
</evidence>
<keyword evidence="9" id="KW-0804">Transcription</keyword>
<name>A0AAV8V9Q6_9CUCU</name>
<accession>A0AAV8V9Q6</accession>
<dbReference type="PANTHER" id="PTHR46600:SF1">
    <property type="entry name" value="THAP DOMAIN-CONTAINING PROTEIN 1"/>
    <property type="match status" value="1"/>
</dbReference>
<organism evidence="15 16">
    <name type="scientific">Exocentrus adspersus</name>
    <dbReference type="NCBI Taxonomy" id="1586481"/>
    <lineage>
        <taxon>Eukaryota</taxon>
        <taxon>Metazoa</taxon>
        <taxon>Ecdysozoa</taxon>
        <taxon>Arthropoda</taxon>
        <taxon>Hexapoda</taxon>
        <taxon>Insecta</taxon>
        <taxon>Pterygota</taxon>
        <taxon>Neoptera</taxon>
        <taxon>Endopterygota</taxon>
        <taxon>Coleoptera</taxon>
        <taxon>Polyphaga</taxon>
        <taxon>Cucujiformia</taxon>
        <taxon>Chrysomeloidea</taxon>
        <taxon>Cerambycidae</taxon>
        <taxon>Lamiinae</taxon>
        <taxon>Acanthocinini</taxon>
        <taxon>Exocentrus</taxon>
    </lineage>
</organism>
<evidence type="ECO:0000256" key="10">
    <source>
        <dbReference type="ARBA" id="ARBA00023242"/>
    </source>
</evidence>
<evidence type="ECO:0000256" key="4">
    <source>
        <dbReference type="ARBA" id="ARBA00022771"/>
    </source>
</evidence>
<evidence type="ECO:0000256" key="2">
    <source>
        <dbReference type="ARBA" id="ARBA00006177"/>
    </source>
</evidence>
<evidence type="ECO:0000256" key="3">
    <source>
        <dbReference type="ARBA" id="ARBA00022723"/>
    </source>
</evidence>
<comment type="similarity">
    <text evidence="2">Belongs to the THAP1 family.</text>
</comment>
<keyword evidence="8 12" id="KW-0238">DNA-binding</keyword>
<dbReference type="Proteomes" id="UP001159042">
    <property type="component" value="Unassembled WGS sequence"/>
</dbReference>
<evidence type="ECO:0000256" key="8">
    <source>
        <dbReference type="ARBA" id="ARBA00023125"/>
    </source>
</evidence>
<dbReference type="AlphaFoldDB" id="A0AAV8V9Q6"/>
<keyword evidence="16" id="KW-1185">Reference proteome</keyword>
<sequence>MEFEQLLIKWGLAPYINNFIGTLLKMKNELESDGSSTSTVASTETASSHFSFEPDEELFEVIESCVAVQEVTPEAQLEVFKIPETPPLREHQEENLRKKRKLESQFTTVFSENLENILEKTPDGKLILKGQKKLTNDLRQKLVKIVINDLVAQHMSQGQIELKSQTFVQAAQEIIKLFPSEQADTYYIPYCSPKTGLRQPARGKLWSRYVNVKAALRLADLPPKAPLSIRGDEKENVSEESEAQLAFLKIGVEPYTKVLQAWQDTHSLRRNLYKNKTLDDIYENFPCLKTQYGIELHASEIGCSTKVEIELKLLEIDFNLSYPDKIDVIYTEWPKISNAIIKEGQERNITLSNETDLACSMTIIRCCVPGCGDMTSTRHRFPNPKVRMELFKVWLAAINNEALFELDPLIIYENRRICHRHFEENHFSPGSNRVHHNAIPTLFLPGVGDVILQLAGSLGEPSSQHTLNEIEPSSSLGQSSFGHTPNESNDTPQRMLQTPSRELCEQDVPSTSSESYIDGSQARPDHRKRAQLPKQGQKPRRILKDIGVTSSKLLTPRKKILYGEVKALQTKLRRNVIAKKNFRRRLFESERFSDIAVDLSRLHKAAQIFFQLQLREAGKLPKQHRFTQKEKILCLALYKKSPKMYKFLSIMFVLPSKATLNKLLNVITFEPGINEHVFRTLEKNGKKHVSTREICVNYF</sequence>
<keyword evidence="5" id="KW-0862">Zinc</keyword>
<comment type="subcellular location">
    <subcellularLocation>
        <location evidence="1">Nucleus</location>
        <location evidence="1">Nucleoplasm</location>
    </subcellularLocation>
</comment>
<protein>
    <recommendedName>
        <fullName evidence="14">THAP-type domain-containing protein</fullName>
    </recommendedName>
</protein>
<dbReference type="SMART" id="SM00980">
    <property type="entry name" value="THAP"/>
    <property type="match status" value="1"/>
</dbReference>
<keyword evidence="6" id="KW-0805">Transcription regulation</keyword>
<proteinExistence type="inferred from homology"/>
<reference evidence="15 16" key="1">
    <citation type="journal article" date="2023" name="Insect Mol. Biol.">
        <title>Genome sequencing provides insights into the evolution of gene families encoding plant cell wall-degrading enzymes in longhorned beetles.</title>
        <authorList>
            <person name="Shin N.R."/>
            <person name="Okamura Y."/>
            <person name="Kirsch R."/>
            <person name="Pauchet Y."/>
        </authorList>
    </citation>
    <scope>NUCLEOTIDE SEQUENCE [LARGE SCALE GENOMIC DNA]</scope>
    <source>
        <strain evidence="15">EAD_L_NR</strain>
    </source>
</reference>
<feature type="domain" description="THAP-type" evidence="14">
    <location>
        <begin position="361"/>
        <end position="443"/>
    </location>
</feature>
<feature type="region of interest" description="Disordered" evidence="13">
    <location>
        <begin position="461"/>
        <end position="541"/>
    </location>
</feature>
<evidence type="ECO:0000256" key="1">
    <source>
        <dbReference type="ARBA" id="ARBA00004642"/>
    </source>
</evidence>
<evidence type="ECO:0000256" key="9">
    <source>
        <dbReference type="ARBA" id="ARBA00023163"/>
    </source>
</evidence>
<keyword evidence="4 12" id="KW-0863">Zinc-finger</keyword>
<keyword evidence="7" id="KW-0175">Coiled coil</keyword>
<dbReference type="GO" id="GO:0008270">
    <property type="term" value="F:zinc ion binding"/>
    <property type="evidence" value="ECO:0007669"/>
    <property type="project" value="UniProtKB-KW"/>
</dbReference>